<keyword evidence="5" id="KW-1133">Transmembrane helix</keyword>
<dbReference type="InterPro" id="IPR043129">
    <property type="entry name" value="ATPase_NBD"/>
</dbReference>
<keyword evidence="7" id="KW-1185">Reference proteome</keyword>
<keyword evidence="3" id="KW-0143">Chaperone</keyword>
<proteinExistence type="predicted"/>
<evidence type="ECO:0000256" key="5">
    <source>
        <dbReference type="SAM" id="Phobius"/>
    </source>
</evidence>
<dbReference type="SUPFAM" id="SSF53067">
    <property type="entry name" value="Actin-like ATPase domain"/>
    <property type="match status" value="1"/>
</dbReference>
<dbReference type="Gene3D" id="3.90.640.10">
    <property type="entry name" value="Actin, Chain A, domain 4"/>
    <property type="match status" value="1"/>
</dbReference>
<dbReference type="Pfam" id="PF00012">
    <property type="entry name" value="HSP70"/>
    <property type="match status" value="1"/>
</dbReference>
<evidence type="ECO:0000256" key="3">
    <source>
        <dbReference type="ARBA" id="ARBA00023186"/>
    </source>
</evidence>
<gene>
    <name evidence="6" type="ORF">FOY51_23085</name>
</gene>
<feature type="compositionally biased region" description="Pro residues" evidence="4">
    <location>
        <begin position="420"/>
        <end position="470"/>
    </location>
</feature>
<feature type="compositionally biased region" description="Low complexity" evidence="4">
    <location>
        <begin position="396"/>
        <end position="413"/>
    </location>
</feature>
<dbReference type="Gene3D" id="3.30.420.40">
    <property type="match status" value="2"/>
</dbReference>
<evidence type="ECO:0000256" key="4">
    <source>
        <dbReference type="SAM" id="MobiDB-lite"/>
    </source>
</evidence>
<evidence type="ECO:0000313" key="6">
    <source>
        <dbReference type="EMBL" id="KAA0018926.1"/>
    </source>
</evidence>
<keyword evidence="1" id="KW-0547">Nucleotide-binding</keyword>
<dbReference type="OrthoDB" id="4569948at2"/>
<dbReference type="InterPro" id="IPR013126">
    <property type="entry name" value="Hsp_70_fam"/>
</dbReference>
<feature type="region of interest" description="Disordered" evidence="4">
    <location>
        <begin position="349"/>
        <end position="470"/>
    </location>
</feature>
<keyword evidence="5" id="KW-0472">Membrane</keyword>
<dbReference type="GO" id="GO:0005524">
    <property type="term" value="F:ATP binding"/>
    <property type="evidence" value="ECO:0007669"/>
    <property type="project" value="UniProtKB-KW"/>
</dbReference>
<dbReference type="PANTHER" id="PTHR42749">
    <property type="entry name" value="CELL SHAPE-DETERMINING PROTEIN MREB"/>
    <property type="match status" value="1"/>
</dbReference>
<dbReference type="AlphaFoldDB" id="A0A5A7S340"/>
<evidence type="ECO:0000313" key="7">
    <source>
        <dbReference type="Proteomes" id="UP000322244"/>
    </source>
</evidence>
<organism evidence="6 7">
    <name type="scientific">Antrihabitans cavernicola</name>
    <dbReference type="NCBI Taxonomy" id="2495913"/>
    <lineage>
        <taxon>Bacteria</taxon>
        <taxon>Bacillati</taxon>
        <taxon>Actinomycetota</taxon>
        <taxon>Actinomycetes</taxon>
        <taxon>Mycobacteriales</taxon>
        <taxon>Nocardiaceae</taxon>
        <taxon>Antrihabitans</taxon>
    </lineage>
</organism>
<keyword evidence="5" id="KW-0812">Transmembrane</keyword>
<dbReference type="EMBL" id="VLNY01000016">
    <property type="protein sequence ID" value="KAA0018926.1"/>
    <property type="molecule type" value="Genomic_DNA"/>
</dbReference>
<comment type="caution">
    <text evidence="6">The sequence shown here is derived from an EMBL/GenBank/DDBJ whole genome shotgun (WGS) entry which is preliminary data.</text>
</comment>
<dbReference type="PANTHER" id="PTHR42749:SF1">
    <property type="entry name" value="CELL SHAPE-DETERMINING PROTEIN MREB"/>
    <property type="match status" value="1"/>
</dbReference>
<feature type="transmembrane region" description="Helical" evidence="5">
    <location>
        <begin position="320"/>
        <end position="342"/>
    </location>
</feature>
<reference evidence="6 7" key="1">
    <citation type="submission" date="2019-07" db="EMBL/GenBank/DDBJ databases">
        <title>Rhodococcus cavernicolus sp. nov., isolated from a cave.</title>
        <authorList>
            <person name="Lee S.D."/>
        </authorList>
    </citation>
    <scope>NUCLEOTIDE SEQUENCE [LARGE SCALE GENOMIC DNA]</scope>
    <source>
        <strain evidence="6 7">C1-24</strain>
    </source>
</reference>
<keyword evidence="2" id="KW-0067">ATP-binding</keyword>
<evidence type="ECO:0000256" key="1">
    <source>
        <dbReference type="ARBA" id="ARBA00022741"/>
    </source>
</evidence>
<sequence>MGSVLGVSVGASAVRMARPDVGGLGGYPDTRTFAQQAVIVTQPRSEELAAESIGVALASGEPIAATGIAYRDAQQAKAIDAAMSRQQVHNYHLVPEASAIVEYLESTGEIQGYSTLAIYDLGSSGLSISVVDVRSREVRYLERTIDISGDYFDSLIREHQVASGRLDYPATQQDVLDQDERCRGVKEQLSTNSGAALPSDNGLVLLSRENFDSLIVLAVEASARMTRDVIVHSEQPVEAVVVVGGGGRIPLVQNVLRTWMGMPVIVPDSPETVAARGAALLARPVRPVRQAAAPVPQSTPAWLAANTGGEHTPSRRKREISGAGLAVTSLAVIAAIGLALGYGGQMLERGTGSSDPETTLPKPPSRTTTSDPSIAVAPMKPTTDSPIPLPPEVVAPQPQQQPQTQQQRQQQSQAEVDEPAPGPPPPAPGPPPVIIPGLPPIVIPTLPPPPPPPPMPRIDLPPLPQLPRFP</sequence>
<accession>A0A5A7S340</accession>
<protein>
    <submittedName>
        <fullName evidence="6">Hsp70 family protein</fullName>
    </submittedName>
</protein>
<dbReference type="GO" id="GO:0140662">
    <property type="term" value="F:ATP-dependent protein folding chaperone"/>
    <property type="evidence" value="ECO:0007669"/>
    <property type="project" value="InterPro"/>
</dbReference>
<dbReference type="RefSeq" id="WP_149432631.1">
    <property type="nucleotide sequence ID" value="NZ_VLNY01000016.1"/>
</dbReference>
<dbReference type="PRINTS" id="PR01217">
    <property type="entry name" value="PRICHEXTENSN"/>
</dbReference>
<name>A0A5A7S340_9NOCA</name>
<evidence type="ECO:0000256" key="2">
    <source>
        <dbReference type="ARBA" id="ARBA00022840"/>
    </source>
</evidence>
<dbReference type="Proteomes" id="UP000322244">
    <property type="component" value="Unassembled WGS sequence"/>
</dbReference>